<reference evidence="2" key="2">
    <citation type="submission" date="2020-04" db="EMBL/GenBank/DDBJ databases">
        <authorList>
            <consortium name="NCBI Genome Project"/>
        </authorList>
    </citation>
    <scope>NUCLEOTIDE SEQUENCE</scope>
    <source>
        <strain evidence="2">CBS 342.82</strain>
    </source>
</reference>
<reference evidence="2" key="3">
    <citation type="submission" date="2025-08" db="UniProtKB">
        <authorList>
            <consortium name="RefSeq"/>
        </authorList>
    </citation>
    <scope>IDENTIFICATION</scope>
    <source>
        <strain evidence="2">CBS 342.82</strain>
    </source>
</reference>
<protein>
    <submittedName>
        <fullName evidence="2">Uncharacterized protein</fullName>
    </submittedName>
</protein>
<accession>A0A6J3MGS7</accession>
<evidence type="ECO:0000313" key="2">
    <source>
        <dbReference type="RefSeq" id="XP_033464186.1"/>
    </source>
</evidence>
<reference evidence="2" key="1">
    <citation type="submission" date="2020-01" db="EMBL/GenBank/DDBJ databases">
        <authorList>
            <consortium name="DOE Joint Genome Institute"/>
            <person name="Haridas S."/>
            <person name="Albert R."/>
            <person name="Binder M."/>
            <person name="Bloem J."/>
            <person name="Labutti K."/>
            <person name="Salamov A."/>
            <person name="Andreopoulos B."/>
            <person name="Baker S.E."/>
            <person name="Barry K."/>
            <person name="Bills G."/>
            <person name="Bluhm B.H."/>
            <person name="Cannon C."/>
            <person name="Castanera R."/>
            <person name="Culley D.E."/>
            <person name="Daum C."/>
            <person name="Ezra D."/>
            <person name="Gonzalez J.B."/>
            <person name="Henrissat B."/>
            <person name="Kuo A."/>
            <person name="Liang C."/>
            <person name="Lipzen A."/>
            <person name="Lutzoni F."/>
            <person name="Magnuson J."/>
            <person name="Mondo S."/>
            <person name="Nolan M."/>
            <person name="Ohm R."/>
            <person name="Pangilinan J."/>
            <person name="Park H.-J."/>
            <person name="Ramirez L."/>
            <person name="Alfaro M."/>
            <person name="Sun H."/>
            <person name="Tritt A."/>
            <person name="Yoshinaga Y."/>
            <person name="Zwiers L.-H."/>
            <person name="Turgeon B.G."/>
            <person name="Goodwin S.B."/>
            <person name="Spatafora J.W."/>
            <person name="Crous P.W."/>
            <person name="Grigoriev I.V."/>
        </authorList>
    </citation>
    <scope>NUCLEOTIDE SEQUENCE</scope>
    <source>
        <strain evidence="2">CBS 342.82</strain>
    </source>
</reference>
<keyword evidence="1" id="KW-1185">Reference proteome</keyword>
<name>A0A6J3MGS7_9PEZI</name>
<sequence>MFACTVKRATIAGVALWTRYKTNTTMIACACQIINSPGKIPPTNDVCMAQVGKEVESEGMYITRSHRASVIIHHSYPTRQLRDESDTCNTHTYLHTHTHTHTHLPWELVGT</sequence>
<dbReference type="Proteomes" id="UP000504637">
    <property type="component" value="Unplaced"/>
</dbReference>
<proteinExistence type="predicted"/>
<dbReference type="RefSeq" id="XP_033464186.1">
    <property type="nucleotide sequence ID" value="XM_033608933.1"/>
</dbReference>
<organism evidence="2">
    <name type="scientific">Dissoconium aciculare CBS 342.82</name>
    <dbReference type="NCBI Taxonomy" id="1314786"/>
    <lineage>
        <taxon>Eukaryota</taxon>
        <taxon>Fungi</taxon>
        <taxon>Dikarya</taxon>
        <taxon>Ascomycota</taxon>
        <taxon>Pezizomycotina</taxon>
        <taxon>Dothideomycetes</taxon>
        <taxon>Dothideomycetidae</taxon>
        <taxon>Mycosphaerellales</taxon>
        <taxon>Dissoconiaceae</taxon>
        <taxon>Dissoconium</taxon>
    </lineage>
</organism>
<gene>
    <name evidence="2" type="ORF">K489DRAFT_7984</name>
</gene>
<dbReference type="GeneID" id="54366734"/>
<dbReference type="AlphaFoldDB" id="A0A6J3MGS7"/>
<evidence type="ECO:0000313" key="1">
    <source>
        <dbReference type="Proteomes" id="UP000504637"/>
    </source>
</evidence>